<evidence type="ECO:0000313" key="2">
    <source>
        <dbReference type="EMBL" id="KJS60986.1"/>
    </source>
</evidence>
<dbReference type="Pfam" id="PF19921">
    <property type="entry name" value="bpX5"/>
    <property type="match status" value="1"/>
</dbReference>
<proteinExistence type="predicted"/>
<protein>
    <recommendedName>
        <fullName evidence="1">MoxR-vWA-beta-propeller ternary system domain-containing protein</fullName>
    </recommendedName>
</protein>
<reference evidence="2 3" key="1">
    <citation type="submission" date="2015-02" db="EMBL/GenBank/DDBJ databases">
        <authorList>
            <person name="Ju K.-S."/>
            <person name="Doroghazi J.R."/>
            <person name="Metcalf W."/>
        </authorList>
    </citation>
    <scope>NUCLEOTIDE SEQUENCE [LARGE SCALE GENOMIC DNA]</scope>
    <source>
        <strain evidence="2 3">ATCC 31215</strain>
    </source>
</reference>
<organism evidence="2 3">
    <name type="scientific">Streptomyces rubellomurinus (strain ATCC 31215)</name>
    <dbReference type="NCBI Taxonomy" id="359131"/>
    <lineage>
        <taxon>Bacteria</taxon>
        <taxon>Bacillati</taxon>
        <taxon>Actinomycetota</taxon>
        <taxon>Actinomycetes</taxon>
        <taxon>Kitasatosporales</taxon>
        <taxon>Streptomycetaceae</taxon>
        <taxon>Streptomyces</taxon>
    </lineage>
</organism>
<feature type="domain" description="MoxR-vWA-beta-propeller ternary system" evidence="1">
    <location>
        <begin position="6"/>
        <end position="101"/>
    </location>
</feature>
<comment type="caution">
    <text evidence="2">The sequence shown here is derived from an EMBL/GenBank/DDBJ whole genome shotgun (WGS) entry which is preliminary data.</text>
</comment>
<gene>
    <name evidence="2" type="ORF">VM95_17690</name>
</gene>
<dbReference type="EMBL" id="JZKH01000033">
    <property type="protein sequence ID" value="KJS60986.1"/>
    <property type="molecule type" value="Genomic_DNA"/>
</dbReference>
<dbReference type="PATRIC" id="fig|359131.3.peg.4129"/>
<dbReference type="RefSeq" id="WP_045697811.1">
    <property type="nucleotide sequence ID" value="NZ_JZKH01000033.1"/>
</dbReference>
<evidence type="ECO:0000313" key="3">
    <source>
        <dbReference type="Proteomes" id="UP000033699"/>
    </source>
</evidence>
<dbReference type="Proteomes" id="UP000033699">
    <property type="component" value="Unassembled WGS sequence"/>
</dbReference>
<dbReference type="OrthoDB" id="3691052at2"/>
<sequence>MTTVRLRWERREPPLTAAAVLALGPAVPALAAATRDRLRAGHRLSAATDGTALLVLGPADDLPWADGAHYLGLDGRLLVPTTARPLPAADLWRSALGAADGQLCALVPGHGLVADVPPPLTDPEALAALLGGAA</sequence>
<keyword evidence="3" id="KW-1185">Reference proteome</keyword>
<dbReference type="InterPro" id="IPR045548">
    <property type="entry name" value="bpX5"/>
</dbReference>
<name>A0A0F2TER2_STRR3</name>
<accession>A0A0F2TER2</accession>
<evidence type="ECO:0000259" key="1">
    <source>
        <dbReference type="Pfam" id="PF19921"/>
    </source>
</evidence>
<dbReference type="AlphaFoldDB" id="A0A0F2TER2"/>